<dbReference type="InterPro" id="IPR059063">
    <property type="entry name" value="SocB"/>
</dbReference>
<evidence type="ECO:0000313" key="2">
    <source>
        <dbReference type="EMBL" id="SIS96633.1"/>
    </source>
</evidence>
<proteinExistence type="predicted"/>
<name>A0A1N7NDZ9_9PROT</name>
<dbReference type="Proteomes" id="UP000185678">
    <property type="component" value="Unassembled WGS sequence"/>
</dbReference>
<accession>A0A1N7NDZ9</accession>
<dbReference type="Pfam" id="PF26318">
    <property type="entry name" value="SocB"/>
    <property type="match status" value="1"/>
</dbReference>
<sequence>MSKLKVPSLQHLARNWRDTPIKVSNELIKLVENPPTFNYNPLHSAIRDMLILKVQHKQIEEGVIRAVKREVVRNNYLEILSLCRDYFEGVLPHFIQSVERRFYPVGRGLLVPFEPPLIYGVNGQLHFPWFSFWRKNPLADRHLQLFASIVYEVLLQDPDLEEARFVILDFSAAKQNHPRELNVIDARDIPRLSKSEIDDMLAVFAEGFTLAEQKIKQDEKQKNKQSQEINKKENQISFNF</sequence>
<evidence type="ECO:0000313" key="3">
    <source>
        <dbReference type="Proteomes" id="UP000185678"/>
    </source>
</evidence>
<dbReference type="AlphaFoldDB" id="A0A1N7NDZ9"/>
<feature type="region of interest" description="Disordered" evidence="1">
    <location>
        <begin position="219"/>
        <end position="240"/>
    </location>
</feature>
<dbReference type="EMBL" id="FTOA01000005">
    <property type="protein sequence ID" value="SIS96633.1"/>
    <property type="molecule type" value="Genomic_DNA"/>
</dbReference>
<reference evidence="2 3" key="1">
    <citation type="submission" date="2017-01" db="EMBL/GenBank/DDBJ databases">
        <authorList>
            <person name="Mah S.A."/>
            <person name="Swanson W.J."/>
            <person name="Moy G.W."/>
            <person name="Vacquier V.D."/>
        </authorList>
    </citation>
    <scope>NUCLEOTIDE SEQUENCE [LARGE SCALE GENOMIC DNA]</scope>
    <source>
        <strain evidence="2 3">DSM 11589</strain>
    </source>
</reference>
<evidence type="ECO:0000256" key="1">
    <source>
        <dbReference type="SAM" id="MobiDB-lite"/>
    </source>
</evidence>
<keyword evidence="3" id="KW-1185">Reference proteome</keyword>
<dbReference type="RefSeq" id="WP_076401003.1">
    <property type="nucleotide sequence ID" value="NZ_FTOA01000005.1"/>
</dbReference>
<dbReference type="OrthoDB" id="8208375at2"/>
<gene>
    <name evidence="2" type="ORF">SAMN05421779_10559</name>
</gene>
<protein>
    <submittedName>
        <fullName evidence="2">Uncharacterized protein</fullName>
    </submittedName>
</protein>
<organism evidence="2 3">
    <name type="scientific">Insolitispirillum peregrinum</name>
    <dbReference type="NCBI Taxonomy" id="80876"/>
    <lineage>
        <taxon>Bacteria</taxon>
        <taxon>Pseudomonadati</taxon>
        <taxon>Pseudomonadota</taxon>
        <taxon>Alphaproteobacteria</taxon>
        <taxon>Rhodospirillales</taxon>
        <taxon>Novispirillaceae</taxon>
        <taxon>Insolitispirillum</taxon>
    </lineage>
</organism>